<proteinExistence type="inferred from homology"/>
<dbReference type="CDD" id="cd18103">
    <property type="entry name" value="SpoU-like_RlmB"/>
    <property type="match status" value="1"/>
</dbReference>
<dbReference type="InterPro" id="IPR029026">
    <property type="entry name" value="tRNA_m1G_MTases_N"/>
</dbReference>
<evidence type="ECO:0000313" key="5">
    <source>
        <dbReference type="EMBL" id="NWJ46164.1"/>
    </source>
</evidence>
<evidence type="ECO:0000313" key="8">
    <source>
        <dbReference type="Proteomes" id="UP001431572"/>
    </source>
</evidence>
<dbReference type="SUPFAM" id="SSF75217">
    <property type="entry name" value="alpha/beta knot"/>
    <property type="match status" value="1"/>
</dbReference>
<keyword evidence="3" id="KW-0808">Transferase</keyword>
<dbReference type="FunFam" id="3.40.1280.10:FF:000008">
    <property type="entry name" value="Group 3 RNA methyltransferase TrmH"/>
    <property type="match status" value="1"/>
</dbReference>
<dbReference type="Proteomes" id="UP000521676">
    <property type="component" value="Unassembled WGS sequence"/>
</dbReference>
<dbReference type="Gene3D" id="3.30.1330.30">
    <property type="match status" value="1"/>
</dbReference>
<accession>A0A8T7LVY2</accession>
<organism evidence="5 7">
    <name type="scientific">Candidatus Chlorohelix allophototropha</name>
    <dbReference type="NCBI Taxonomy" id="3003348"/>
    <lineage>
        <taxon>Bacteria</taxon>
        <taxon>Bacillati</taxon>
        <taxon>Chloroflexota</taxon>
        <taxon>Chloroflexia</taxon>
        <taxon>Candidatus Chloroheliales</taxon>
        <taxon>Candidatus Chloroheliaceae</taxon>
        <taxon>Candidatus Chlorohelix</taxon>
    </lineage>
</organism>
<dbReference type="AlphaFoldDB" id="A0A8T7LVY2"/>
<dbReference type="RefSeq" id="WP_341467426.1">
    <property type="nucleotide sequence ID" value="NZ_CP128399.1"/>
</dbReference>
<dbReference type="GO" id="GO:0032259">
    <property type="term" value="P:methylation"/>
    <property type="evidence" value="ECO:0007669"/>
    <property type="project" value="UniProtKB-KW"/>
</dbReference>
<dbReference type="SUPFAM" id="SSF55315">
    <property type="entry name" value="L30e-like"/>
    <property type="match status" value="1"/>
</dbReference>
<keyword evidence="8" id="KW-1185">Reference proteome</keyword>
<dbReference type="InterPro" id="IPR001537">
    <property type="entry name" value="SpoU_MeTrfase"/>
</dbReference>
<evidence type="ECO:0000256" key="3">
    <source>
        <dbReference type="ARBA" id="ARBA00022679"/>
    </source>
</evidence>
<reference evidence="5 7" key="1">
    <citation type="submission" date="2020-06" db="EMBL/GenBank/DDBJ databases">
        <title>Anoxygenic phototrophic Chloroflexota member uses a Type I reaction center.</title>
        <authorList>
            <person name="Tsuji J.M."/>
            <person name="Shaw N.A."/>
            <person name="Nagashima S."/>
            <person name="Venkiteswaran J."/>
            <person name="Schiff S.L."/>
            <person name="Hanada S."/>
            <person name="Tank M."/>
            <person name="Neufeld J.D."/>
        </authorList>
    </citation>
    <scope>NUCLEOTIDE SEQUENCE [LARGE SCALE GENOMIC DNA]</scope>
    <source>
        <strain evidence="5">L227-S17</strain>
    </source>
</reference>
<evidence type="ECO:0000259" key="4">
    <source>
        <dbReference type="SMART" id="SM00967"/>
    </source>
</evidence>
<sequence>MELIYGRNAVAEALRSTKAGTKVLRLYLADGAEAKTGGTLDFALKEATTRKIPLQKLPRPELDKRTANANHQGIAAEVSDYRYANLDEVLAQAADNPNALFLILDYLQDPQNLGTLIRCAEATDVTALIIPERRAAGITPAVRNASSGAVEHLHICQVVNLPRALDELKESGVWVAGLEHEPDAQDYDRADYTGKIGLVVGSEGAGLSRLVREKCDFFIKLPMLGRVESLNAAVAGSVALYEILRQRRAQK</sequence>
<protein>
    <submittedName>
        <fullName evidence="5">23S rRNA (Guanosine(2251)-2'-O)-methyltransferase RlmB</fullName>
    </submittedName>
</protein>
<dbReference type="GO" id="GO:0006396">
    <property type="term" value="P:RNA processing"/>
    <property type="evidence" value="ECO:0007669"/>
    <property type="project" value="InterPro"/>
</dbReference>
<dbReference type="InterPro" id="IPR004441">
    <property type="entry name" value="rRNA_MeTrfase_TrmH"/>
</dbReference>
<reference evidence="6" key="2">
    <citation type="journal article" date="2024" name="Nature">
        <title>Anoxygenic phototroph of the Chloroflexota uses a type I reaction centre.</title>
        <authorList>
            <person name="Tsuji J.M."/>
            <person name="Shaw N.A."/>
            <person name="Nagashima S."/>
            <person name="Venkiteswaran J.J."/>
            <person name="Schiff S.L."/>
            <person name="Watanabe T."/>
            <person name="Fukui M."/>
            <person name="Hanada S."/>
            <person name="Tank M."/>
            <person name="Neufeld J.D."/>
        </authorList>
    </citation>
    <scope>NUCLEOTIDE SEQUENCE</scope>
    <source>
        <strain evidence="6">L227-S17</strain>
    </source>
</reference>
<dbReference type="Proteomes" id="UP001431572">
    <property type="component" value="Chromosome 1"/>
</dbReference>
<dbReference type="InterPro" id="IPR029064">
    <property type="entry name" value="Ribosomal_eL30-like_sf"/>
</dbReference>
<dbReference type="SMART" id="SM00967">
    <property type="entry name" value="SpoU_sub_bind"/>
    <property type="match status" value="1"/>
</dbReference>
<evidence type="ECO:0000313" key="6">
    <source>
        <dbReference type="EMBL" id="WJW65542.1"/>
    </source>
</evidence>
<dbReference type="NCBIfam" id="TIGR00186">
    <property type="entry name" value="rRNA_methyl_3"/>
    <property type="match status" value="1"/>
</dbReference>
<dbReference type="Pfam" id="PF08032">
    <property type="entry name" value="SpoU_sub_bind"/>
    <property type="match status" value="1"/>
</dbReference>
<dbReference type="EMBL" id="CP128399">
    <property type="protein sequence ID" value="WJW65542.1"/>
    <property type="molecule type" value="Genomic_DNA"/>
</dbReference>
<evidence type="ECO:0000313" key="7">
    <source>
        <dbReference type="Proteomes" id="UP000521676"/>
    </source>
</evidence>
<dbReference type="GO" id="GO:0003723">
    <property type="term" value="F:RNA binding"/>
    <property type="evidence" value="ECO:0007669"/>
    <property type="project" value="InterPro"/>
</dbReference>
<dbReference type="InterPro" id="IPR029028">
    <property type="entry name" value="Alpha/beta_knot_MTases"/>
</dbReference>
<dbReference type="GO" id="GO:0005829">
    <property type="term" value="C:cytosol"/>
    <property type="evidence" value="ECO:0007669"/>
    <property type="project" value="TreeGrafter"/>
</dbReference>
<dbReference type="InterPro" id="IPR013123">
    <property type="entry name" value="SpoU_subst-bd"/>
</dbReference>
<evidence type="ECO:0000256" key="2">
    <source>
        <dbReference type="ARBA" id="ARBA00022603"/>
    </source>
</evidence>
<dbReference type="EMBL" id="JACATZ010000001">
    <property type="protein sequence ID" value="NWJ46164.1"/>
    <property type="molecule type" value="Genomic_DNA"/>
</dbReference>
<dbReference type="Pfam" id="PF00588">
    <property type="entry name" value="SpoU_methylase"/>
    <property type="match status" value="1"/>
</dbReference>
<dbReference type="Gene3D" id="3.40.1280.10">
    <property type="match status" value="1"/>
</dbReference>
<feature type="domain" description="RNA 2-O ribose methyltransferase substrate binding" evidence="4">
    <location>
        <begin position="3"/>
        <end position="84"/>
    </location>
</feature>
<keyword evidence="2" id="KW-0489">Methyltransferase</keyword>
<name>A0A8T7LVY2_9CHLR</name>
<gene>
    <name evidence="5" type="primary">rlmB</name>
    <name evidence="5" type="ORF">HXX08_09820</name>
    <name evidence="6" type="ORF">OZ401_001308</name>
</gene>
<dbReference type="PANTHER" id="PTHR46429">
    <property type="entry name" value="23S RRNA (GUANOSINE-2'-O-)-METHYLTRANSFERASE RLMB"/>
    <property type="match status" value="1"/>
</dbReference>
<dbReference type="PANTHER" id="PTHR46429:SF1">
    <property type="entry name" value="23S RRNA (GUANOSINE-2'-O-)-METHYLTRANSFERASE RLMB"/>
    <property type="match status" value="1"/>
</dbReference>
<comment type="similarity">
    <text evidence="1">Belongs to the class IV-like SAM-binding methyltransferase superfamily. RNA methyltransferase TrmH family.</text>
</comment>
<dbReference type="GO" id="GO:0008173">
    <property type="term" value="F:RNA methyltransferase activity"/>
    <property type="evidence" value="ECO:0007669"/>
    <property type="project" value="InterPro"/>
</dbReference>
<evidence type="ECO:0000256" key="1">
    <source>
        <dbReference type="ARBA" id="ARBA00007228"/>
    </source>
</evidence>